<keyword evidence="5" id="KW-1185">Reference proteome</keyword>
<dbReference type="AlphaFoldDB" id="A0A150WPK0"/>
<evidence type="ECO:0000256" key="2">
    <source>
        <dbReference type="SAM" id="SignalP"/>
    </source>
</evidence>
<gene>
    <name evidence="4" type="ORF">AZI86_05015</name>
</gene>
<feature type="signal peptide" evidence="2">
    <location>
        <begin position="1"/>
        <end position="22"/>
    </location>
</feature>
<accession>A0A150WPK0</accession>
<proteinExistence type="predicted"/>
<name>A0A150WPK0_BDEBC</name>
<reference evidence="4 5" key="1">
    <citation type="submission" date="2016-03" db="EMBL/GenBank/DDBJ databases">
        <authorList>
            <person name="Ploux O."/>
        </authorList>
    </citation>
    <scope>NUCLEOTIDE SEQUENCE [LARGE SCALE GENOMIC DNA]</scope>
    <source>
        <strain evidence="4 5">R0</strain>
    </source>
</reference>
<protein>
    <recommendedName>
        <fullName evidence="3">Outer membrane protein beta-barrel domain-containing protein</fullName>
    </recommendedName>
</protein>
<organism evidence="4 5">
    <name type="scientific">Bdellovibrio bacteriovorus</name>
    <dbReference type="NCBI Taxonomy" id="959"/>
    <lineage>
        <taxon>Bacteria</taxon>
        <taxon>Pseudomonadati</taxon>
        <taxon>Bdellovibrionota</taxon>
        <taxon>Bdellovibrionia</taxon>
        <taxon>Bdellovibrionales</taxon>
        <taxon>Pseudobdellovibrionaceae</taxon>
        <taxon>Bdellovibrio</taxon>
    </lineage>
</organism>
<evidence type="ECO:0000313" key="5">
    <source>
        <dbReference type="Proteomes" id="UP000075320"/>
    </source>
</evidence>
<sequence length="200" mass="21699">MKILKTLPTLLLVSLLATTSQAAGLFVEPLVTYEGSSKTEIDWPTPWQNSSGSVEGLGIGARLGMHAGDILLLAADVRYSKPQFKDSSNNIDTASNQYNYGLMVGAQTPFLGIRVFGTYILGGELNPDEDNSVDAKFTEGTGYRVGAGVHFAFVSVNLEYQDMKYNKTTLESVGPFAGPDLDYDLTNKSYILSVGFPFEF</sequence>
<evidence type="ECO:0000313" key="4">
    <source>
        <dbReference type="EMBL" id="KYG66412.1"/>
    </source>
</evidence>
<dbReference type="InterPro" id="IPR027385">
    <property type="entry name" value="Beta-barrel_OMP"/>
</dbReference>
<dbReference type="OrthoDB" id="5291770at2"/>
<dbReference type="Pfam" id="PF13505">
    <property type="entry name" value="OMP_b-brl"/>
    <property type="match status" value="1"/>
</dbReference>
<keyword evidence="1 2" id="KW-0732">Signal</keyword>
<dbReference type="RefSeq" id="WP_061833976.1">
    <property type="nucleotide sequence ID" value="NZ_LUKE01000001.1"/>
</dbReference>
<comment type="caution">
    <text evidence="4">The sequence shown here is derived from an EMBL/GenBank/DDBJ whole genome shotgun (WGS) entry which is preliminary data.</text>
</comment>
<evidence type="ECO:0000256" key="1">
    <source>
        <dbReference type="ARBA" id="ARBA00022729"/>
    </source>
</evidence>
<evidence type="ECO:0000259" key="3">
    <source>
        <dbReference type="Pfam" id="PF13505"/>
    </source>
</evidence>
<feature type="chain" id="PRO_5007573406" description="Outer membrane protein beta-barrel domain-containing protein" evidence="2">
    <location>
        <begin position="23"/>
        <end position="200"/>
    </location>
</feature>
<dbReference type="InterPro" id="IPR011250">
    <property type="entry name" value="OMP/PagP_B-barrel"/>
</dbReference>
<dbReference type="SUPFAM" id="SSF56925">
    <property type="entry name" value="OMPA-like"/>
    <property type="match status" value="1"/>
</dbReference>
<dbReference type="EMBL" id="LUKE01000001">
    <property type="protein sequence ID" value="KYG66412.1"/>
    <property type="molecule type" value="Genomic_DNA"/>
</dbReference>
<feature type="domain" description="Outer membrane protein beta-barrel" evidence="3">
    <location>
        <begin position="10"/>
        <end position="198"/>
    </location>
</feature>
<dbReference type="Proteomes" id="UP000075320">
    <property type="component" value="Unassembled WGS sequence"/>
</dbReference>